<feature type="domain" description="Nucleotidyl transferase" evidence="7">
    <location>
        <begin position="6"/>
        <end position="265"/>
    </location>
</feature>
<evidence type="ECO:0000256" key="2">
    <source>
        <dbReference type="ARBA" id="ARBA00012415"/>
    </source>
</evidence>
<protein>
    <recommendedName>
        <fullName evidence="2 6">UTP--glucose-1-phosphate uridylyltransferase</fullName>
        <ecNumber evidence="2 6">2.7.7.9</ecNumber>
    </recommendedName>
    <alternativeName>
        <fullName evidence="6">UDP-glucose pyrophosphorylase</fullName>
    </alternativeName>
</protein>
<dbReference type="SUPFAM" id="SSF53448">
    <property type="entry name" value="Nucleotide-diphospho-sugar transferases"/>
    <property type="match status" value="1"/>
</dbReference>
<evidence type="ECO:0000313" key="9">
    <source>
        <dbReference type="Proteomes" id="UP001240171"/>
    </source>
</evidence>
<dbReference type="InterPro" id="IPR005835">
    <property type="entry name" value="NTP_transferase_dom"/>
</dbReference>
<reference evidence="8 9" key="1">
    <citation type="submission" date="2023-07" db="EMBL/GenBank/DDBJ databases">
        <title>Paenibacillus sp. JX-17 nov. isolated from soil.</title>
        <authorList>
            <person name="Wan Y."/>
            <person name="Liu B."/>
        </authorList>
    </citation>
    <scope>NUCLEOTIDE SEQUENCE [LARGE SCALE GENOMIC DNA]</scope>
    <source>
        <strain evidence="8 9">JX-17</strain>
    </source>
</reference>
<dbReference type="Gene3D" id="3.90.550.10">
    <property type="entry name" value="Spore Coat Polysaccharide Biosynthesis Protein SpsA, Chain A"/>
    <property type="match status" value="1"/>
</dbReference>
<dbReference type="Pfam" id="PF00483">
    <property type="entry name" value="NTP_transferase"/>
    <property type="match status" value="1"/>
</dbReference>
<dbReference type="GO" id="GO:0003983">
    <property type="term" value="F:UTP:glucose-1-phosphate uridylyltransferase activity"/>
    <property type="evidence" value="ECO:0007669"/>
    <property type="project" value="UniProtKB-EC"/>
</dbReference>
<sequence length="301" mass="33601">MSKVKKAIIPAAGLGTRFLPATKAMPKEMLPIVDKPTIQYIVEEAINSGIEDIIIVTGRSKRAIEDHFDKNVELEADLEEKNKEELLSIVREVTNLVEIHCVRQKEPLGLGHAIWCARKFIGNEPFAVLLGDMIIDSEVPCLKQMMDVYDETEGSIIAVEPVPWKDVSSYGVIKGEKLTDKLELITDLVEKPKVDPPSNLAIIGRYILEPEIMEILENQPAGVGGEIQLTDALKELANLSRMYSYSYEGKLYDVGSKLGYLKANFDFALKREELGPDLRDYLLETIGSEKTAKALDELKIV</sequence>
<keyword evidence="9" id="KW-1185">Reference proteome</keyword>
<evidence type="ECO:0000256" key="3">
    <source>
        <dbReference type="ARBA" id="ARBA00022679"/>
    </source>
</evidence>
<comment type="similarity">
    <text evidence="1 6">Belongs to the UDPGP type 2 family.</text>
</comment>
<dbReference type="NCBIfam" id="TIGR01099">
    <property type="entry name" value="galU"/>
    <property type="match status" value="1"/>
</dbReference>
<dbReference type="RefSeq" id="WP_305025610.1">
    <property type="nucleotide sequence ID" value="NZ_JAUQTB010000015.1"/>
</dbReference>
<dbReference type="EMBL" id="JAUQTB010000015">
    <property type="protein sequence ID" value="MDO7908390.1"/>
    <property type="molecule type" value="Genomic_DNA"/>
</dbReference>
<evidence type="ECO:0000259" key="7">
    <source>
        <dbReference type="Pfam" id="PF00483"/>
    </source>
</evidence>
<comment type="catalytic activity">
    <reaction evidence="5 6">
        <text>alpha-D-glucose 1-phosphate + UTP + H(+) = UDP-alpha-D-glucose + diphosphate</text>
        <dbReference type="Rhea" id="RHEA:19889"/>
        <dbReference type="ChEBI" id="CHEBI:15378"/>
        <dbReference type="ChEBI" id="CHEBI:33019"/>
        <dbReference type="ChEBI" id="CHEBI:46398"/>
        <dbReference type="ChEBI" id="CHEBI:58601"/>
        <dbReference type="ChEBI" id="CHEBI:58885"/>
        <dbReference type="EC" id="2.7.7.9"/>
    </reaction>
</comment>
<evidence type="ECO:0000256" key="1">
    <source>
        <dbReference type="ARBA" id="ARBA00006890"/>
    </source>
</evidence>
<dbReference type="EC" id="2.7.7.9" evidence="2 6"/>
<keyword evidence="3 6" id="KW-0808">Transferase</keyword>
<evidence type="ECO:0000256" key="4">
    <source>
        <dbReference type="ARBA" id="ARBA00022695"/>
    </source>
</evidence>
<organism evidence="8 9">
    <name type="scientific">Paenibacillus lacisoli</name>
    <dbReference type="NCBI Taxonomy" id="3064525"/>
    <lineage>
        <taxon>Bacteria</taxon>
        <taxon>Bacillati</taxon>
        <taxon>Bacillota</taxon>
        <taxon>Bacilli</taxon>
        <taxon>Bacillales</taxon>
        <taxon>Paenibacillaceae</taxon>
        <taxon>Paenibacillus</taxon>
    </lineage>
</organism>
<name>A0ABT9CGI7_9BACL</name>
<dbReference type="InterPro" id="IPR005771">
    <property type="entry name" value="GalU_uridylyltTrfase_bac/arc"/>
</dbReference>
<dbReference type="Proteomes" id="UP001240171">
    <property type="component" value="Unassembled WGS sequence"/>
</dbReference>
<dbReference type="CDD" id="cd02541">
    <property type="entry name" value="UGPase_prokaryotic"/>
    <property type="match status" value="1"/>
</dbReference>
<evidence type="ECO:0000256" key="5">
    <source>
        <dbReference type="ARBA" id="ARBA00048128"/>
    </source>
</evidence>
<keyword evidence="4 6" id="KW-0548">Nucleotidyltransferase</keyword>
<comment type="caution">
    <text evidence="8">The sequence shown here is derived from an EMBL/GenBank/DDBJ whole genome shotgun (WGS) entry which is preliminary data.</text>
</comment>
<gene>
    <name evidence="8" type="primary">galU</name>
    <name evidence="8" type="ORF">Q5741_18470</name>
</gene>
<evidence type="ECO:0000313" key="8">
    <source>
        <dbReference type="EMBL" id="MDO7908390.1"/>
    </source>
</evidence>
<proteinExistence type="inferred from homology"/>
<accession>A0ABT9CGI7</accession>
<dbReference type="PANTHER" id="PTHR43197:SF1">
    <property type="entry name" value="UTP--GLUCOSE-1-PHOSPHATE URIDYLYLTRANSFERASE"/>
    <property type="match status" value="1"/>
</dbReference>
<evidence type="ECO:0000256" key="6">
    <source>
        <dbReference type="RuleBase" id="RU361259"/>
    </source>
</evidence>
<dbReference type="InterPro" id="IPR029044">
    <property type="entry name" value="Nucleotide-diphossugar_trans"/>
</dbReference>
<dbReference type="PANTHER" id="PTHR43197">
    <property type="entry name" value="UTP--GLUCOSE-1-PHOSPHATE URIDYLYLTRANSFERASE"/>
    <property type="match status" value="1"/>
</dbReference>